<evidence type="ECO:0000313" key="3">
    <source>
        <dbReference type="Proteomes" id="UP001517367"/>
    </source>
</evidence>
<name>A0ABW9JIW8_9SPHI</name>
<dbReference type="RefSeq" id="WP_138730740.1">
    <property type="nucleotide sequence ID" value="NZ_SRMP02000015.1"/>
</dbReference>
<evidence type="ECO:0000256" key="1">
    <source>
        <dbReference type="SAM" id="SignalP"/>
    </source>
</evidence>
<reference evidence="2 3" key="1">
    <citation type="submission" date="2024-12" db="EMBL/GenBank/DDBJ databases">
        <authorList>
            <person name="Hu S."/>
        </authorList>
    </citation>
    <scope>NUCLEOTIDE SEQUENCE [LARGE SCALE GENOMIC DNA]</scope>
    <source>
        <strain evidence="2 3">P-25</strain>
    </source>
</reference>
<comment type="caution">
    <text evidence="2">The sequence shown here is derived from an EMBL/GenBank/DDBJ whole genome shotgun (WGS) entry which is preliminary data.</text>
</comment>
<keyword evidence="3" id="KW-1185">Reference proteome</keyword>
<feature type="chain" id="PRO_5045970901" evidence="1">
    <location>
        <begin position="29"/>
        <end position="165"/>
    </location>
</feature>
<keyword evidence="1" id="KW-0732">Signal</keyword>
<dbReference type="EMBL" id="SRMP02000015">
    <property type="protein sequence ID" value="MFN0291891.1"/>
    <property type="molecule type" value="Genomic_DNA"/>
</dbReference>
<gene>
    <name evidence="2" type="ORF">E5L68_010835</name>
</gene>
<accession>A0ABW9JIW8</accession>
<evidence type="ECO:0000313" key="2">
    <source>
        <dbReference type="EMBL" id="MFN0291891.1"/>
    </source>
</evidence>
<feature type="signal peptide" evidence="1">
    <location>
        <begin position="1"/>
        <end position="28"/>
    </location>
</feature>
<organism evidence="2 3">
    <name type="scientific">Pedobacter helvus</name>
    <dbReference type="NCBI Taxonomy" id="2563444"/>
    <lineage>
        <taxon>Bacteria</taxon>
        <taxon>Pseudomonadati</taxon>
        <taxon>Bacteroidota</taxon>
        <taxon>Sphingobacteriia</taxon>
        <taxon>Sphingobacteriales</taxon>
        <taxon>Sphingobacteriaceae</taxon>
        <taxon>Pedobacter</taxon>
    </lineage>
</organism>
<dbReference type="Proteomes" id="UP001517367">
    <property type="component" value="Unassembled WGS sequence"/>
</dbReference>
<proteinExistence type="predicted"/>
<protein>
    <submittedName>
        <fullName evidence="2">Uncharacterized protein</fullName>
    </submittedName>
</protein>
<sequence>MIKNTFQNLKCKLCCVLFACVITSSSFAKNPTTDKKSGISKTKFTPFSLDTFSKRKANFNIIVQSNQTILTWSGIDVRGGKYLIYRSEGQQNFSKIGEKLILADASEPSLYIFHDVEPAKGLNCYKLLREEPNGELKEIASKQVYLDAKYPANWSKFLAPSINRI</sequence>